<gene>
    <name evidence="1" type="ORF">Pth03_21190</name>
</gene>
<comment type="caution">
    <text evidence="1">The sequence shown here is derived from an EMBL/GenBank/DDBJ whole genome shotgun (WGS) entry which is preliminary data.</text>
</comment>
<sequence>MAVIDILIEHADRNSLFSEVSPFLFSKEAWRERLRVARAAPAPASIPEEDTDGPPATDLKVLVVNARYEGDVEDSLIETAQYLSSLVTMSTGKRLFAAVPYALRSAGDLVEAIDEHRPQIVHVVGARHAHWSLFDEEDEPPLAVDTLPSILGTRHPVLRLIVLDTMHTPDDLARATEAAGYAVSVAEHGYAETRELLASLYRSLCFGLQVPAAFTAAKKSLSPRGAENSAGVVLHVGLHAIDRVLVNTDDSHGTADAIAVRIEAYATQAVGNGLGIGYEADERESEVIVRAVVPSLRSQEDGGLIEPEDYWYSPWTNTMAYPTLDIKVTNNTAKSVLFHKAVFEVASSRIDRRPALAVSRRDASNMSFVIDNFGWGAPMNGSLVFDIVPDEMDEIEPRFRVALTGPDVDVSDHFRQAGVDVERLSHLLHWGSRSGEWYGLPKHGPYGRRPKDVRPRLSKGEKRFFEDQKVLHEDELNELLREAVGPFRSGYGHLKGILEYDRFELDGSLRRMRNPIHVPIRVGGFGPGAPVLPTHSYAVELLPEGDEYSVSVPISQGVKAAEFDRFLIQVGCPKSSVHRLSVTLHHGNGTITTVPVCLELFHPRETAVWAP</sequence>
<keyword evidence="2" id="KW-1185">Reference proteome</keyword>
<dbReference type="AlphaFoldDB" id="A0A8J3VB93"/>
<dbReference type="EMBL" id="BOOR01000010">
    <property type="protein sequence ID" value="GII53730.1"/>
    <property type="molecule type" value="Genomic_DNA"/>
</dbReference>
<accession>A0A8J3VB93</accession>
<reference evidence="1" key="1">
    <citation type="submission" date="2021-01" db="EMBL/GenBank/DDBJ databases">
        <title>Whole genome shotgun sequence of Planotetraspora thailandica NBRC 104271.</title>
        <authorList>
            <person name="Komaki H."/>
            <person name="Tamura T."/>
        </authorList>
    </citation>
    <scope>NUCLEOTIDE SEQUENCE</scope>
    <source>
        <strain evidence="1">NBRC 104271</strain>
    </source>
</reference>
<proteinExistence type="predicted"/>
<organism evidence="1 2">
    <name type="scientific">Planotetraspora thailandica</name>
    <dbReference type="NCBI Taxonomy" id="487172"/>
    <lineage>
        <taxon>Bacteria</taxon>
        <taxon>Bacillati</taxon>
        <taxon>Actinomycetota</taxon>
        <taxon>Actinomycetes</taxon>
        <taxon>Streptosporangiales</taxon>
        <taxon>Streptosporangiaceae</taxon>
        <taxon>Planotetraspora</taxon>
    </lineage>
</organism>
<name>A0A8J3VB93_9ACTN</name>
<dbReference type="Proteomes" id="UP000605992">
    <property type="component" value="Unassembled WGS sequence"/>
</dbReference>
<protein>
    <submittedName>
        <fullName evidence="1">Uncharacterized protein</fullName>
    </submittedName>
</protein>
<evidence type="ECO:0000313" key="2">
    <source>
        <dbReference type="Proteomes" id="UP000605992"/>
    </source>
</evidence>
<evidence type="ECO:0000313" key="1">
    <source>
        <dbReference type="EMBL" id="GII53730.1"/>
    </source>
</evidence>